<reference evidence="1" key="3">
    <citation type="submission" date="2025-09" db="UniProtKB">
        <authorList>
            <consortium name="Ensembl"/>
        </authorList>
    </citation>
    <scope>IDENTIFICATION</scope>
</reference>
<evidence type="ECO:0000313" key="1">
    <source>
        <dbReference type="Ensembl" id="ENSCSAP00000019121.1"/>
    </source>
</evidence>
<reference evidence="1 2" key="1">
    <citation type="submission" date="2014-03" db="EMBL/GenBank/DDBJ databases">
        <authorList>
            <person name="Warren W."/>
            <person name="Wilson R.K."/>
        </authorList>
    </citation>
    <scope>NUCLEOTIDE SEQUENCE</scope>
</reference>
<name>A0A0D9SE32_CHLSB</name>
<keyword evidence="2" id="KW-1185">Reference proteome</keyword>
<dbReference type="EMBL" id="AQIB01135935">
    <property type="status" value="NOT_ANNOTATED_CDS"/>
    <property type="molecule type" value="Genomic_DNA"/>
</dbReference>
<evidence type="ECO:0000313" key="2">
    <source>
        <dbReference type="Proteomes" id="UP000029965"/>
    </source>
</evidence>
<dbReference type="Proteomes" id="UP000029965">
    <property type="component" value="Chromosome 6"/>
</dbReference>
<protein>
    <submittedName>
        <fullName evidence="1">Uncharacterized protein</fullName>
    </submittedName>
</protein>
<proteinExistence type="predicted"/>
<accession>A0A0D9SE32</accession>
<dbReference type="AlphaFoldDB" id="A0A0D9SE32"/>
<organism evidence="1 2">
    <name type="scientific">Chlorocebus sabaeus</name>
    <name type="common">Green monkey</name>
    <name type="synonym">Simia sabaea</name>
    <dbReference type="NCBI Taxonomy" id="60711"/>
    <lineage>
        <taxon>Eukaryota</taxon>
        <taxon>Metazoa</taxon>
        <taxon>Chordata</taxon>
        <taxon>Craniata</taxon>
        <taxon>Vertebrata</taxon>
        <taxon>Euteleostomi</taxon>
        <taxon>Mammalia</taxon>
        <taxon>Eutheria</taxon>
        <taxon>Euarchontoglires</taxon>
        <taxon>Primates</taxon>
        <taxon>Haplorrhini</taxon>
        <taxon>Catarrhini</taxon>
        <taxon>Cercopithecidae</taxon>
        <taxon>Cercopithecinae</taxon>
        <taxon>Chlorocebus</taxon>
    </lineage>
</organism>
<reference evidence="1" key="2">
    <citation type="submission" date="2025-08" db="UniProtKB">
        <authorList>
            <consortium name="Ensembl"/>
        </authorList>
    </citation>
    <scope>IDENTIFICATION</scope>
</reference>
<dbReference type="eggNOG" id="ENOG502TEAG">
    <property type="taxonomic scope" value="Eukaryota"/>
</dbReference>
<dbReference type="Ensembl" id="ENSCSAT00000019715.1">
    <property type="protein sequence ID" value="ENSCSAP00000019121.1"/>
    <property type="gene ID" value="ENSCSAG00000019625.1"/>
</dbReference>
<dbReference type="Bgee" id="ENSCSAG00000019625">
    <property type="expression patterns" value="Expressed in adrenal cortex and 3 other cell types or tissues"/>
</dbReference>
<sequence length="72" mass="7990">VLQIIWNSGTPLQTSSKFAKSCLWGSGDWIKCTRKLPAFFLTSACESTIISKIFQRKHSKDSGLETPGRATE</sequence>